<dbReference type="GO" id="GO:0004622">
    <property type="term" value="F:phosphatidylcholine lysophospholipase activity"/>
    <property type="evidence" value="ECO:0007669"/>
    <property type="project" value="TreeGrafter"/>
</dbReference>
<dbReference type="InterPro" id="IPR036514">
    <property type="entry name" value="SGNH_hydro_sf"/>
</dbReference>
<keyword evidence="4" id="KW-1185">Reference proteome</keyword>
<protein>
    <submittedName>
        <fullName evidence="3">Lysophospholipase L1-like esterase</fullName>
    </submittedName>
</protein>
<comment type="caution">
    <text evidence="3">The sequence shown here is derived from an EMBL/GenBank/DDBJ whole genome shotgun (WGS) entry which is preliminary data.</text>
</comment>
<dbReference type="SUPFAM" id="SSF52266">
    <property type="entry name" value="SGNH hydrolase"/>
    <property type="match status" value="1"/>
</dbReference>
<accession>A0A366HF69</accession>
<feature type="signal peptide" evidence="1">
    <location>
        <begin position="1"/>
        <end position="24"/>
    </location>
</feature>
<name>A0A366HF69_9BACT</name>
<evidence type="ECO:0000313" key="3">
    <source>
        <dbReference type="EMBL" id="RBP41213.1"/>
    </source>
</evidence>
<feature type="chain" id="PRO_5016942208" evidence="1">
    <location>
        <begin position="25"/>
        <end position="218"/>
    </location>
</feature>
<reference evidence="3 4" key="1">
    <citation type="submission" date="2018-06" db="EMBL/GenBank/DDBJ databases">
        <title>Genomic Encyclopedia of Type Strains, Phase IV (KMG-IV): sequencing the most valuable type-strain genomes for metagenomic binning, comparative biology and taxonomic classification.</title>
        <authorList>
            <person name="Goeker M."/>
        </authorList>
    </citation>
    <scope>NUCLEOTIDE SEQUENCE [LARGE SCALE GENOMIC DNA]</scope>
    <source>
        <strain evidence="3 4">DSM 25532</strain>
    </source>
</reference>
<proteinExistence type="predicted"/>
<dbReference type="AlphaFoldDB" id="A0A366HF69"/>
<dbReference type="Proteomes" id="UP000253426">
    <property type="component" value="Unassembled WGS sequence"/>
</dbReference>
<gene>
    <name evidence="3" type="ORF">DES53_10742</name>
</gene>
<dbReference type="EMBL" id="QNRR01000007">
    <property type="protein sequence ID" value="RBP41213.1"/>
    <property type="molecule type" value="Genomic_DNA"/>
</dbReference>
<dbReference type="PANTHER" id="PTHR30383:SF5">
    <property type="entry name" value="SGNH HYDROLASE-TYPE ESTERASE DOMAIN-CONTAINING PROTEIN"/>
    <property type="match status" value="1"/>
</dbReference>
<evidence type="ECO:0000256" key="1">
    <source>
        <dbReference type="SAM" id="SignalP"/>
    </source>
</evidence>
<keyword evidence="1" id="KW-0732">Signal</keyword>
<organism evidence="3 4">
    <name type="scientific">Roseimicrobium gellanilyticum</name>
    <dbReference type="NCBI Taxonomy" id="748857"/>
    <lineage>
        <taxon>Bacteria</taxon>
        <taxon>Pseudomonadati</taxon>
        <taxon>Verrucomicrobiota</taxon>
        <taxon>Verrucomicrobiia</taxon>
        <taxon>Verrucomicrobiales</taxon>
        <taxon>Verrucomicrobiaceae</taxon>
        <taxon>Roseimicrobium</taxon>
    </lineage>
</organism>
<dbReference type="InterPro" id="IPR051532">
    <property type="entry name" value="Ester_Hydrolysis_Enzymes"/>
</dbReference>
<dbReference type="PANTHER" id="PTHR30383">
    <property type="entry name" value="THIOESTERASE 1/PROTEASE 1/LYSOPHOSPHOLIPASE L1"/>
    <property type="match status" value="1"/>
</dbReference>
<sequence>MKRTAFITLLVAATVAAFAQPAHAITKVACVGDSITAGAGVKDPAKRYPTQLGGLLGKDYEVKNFGVSGSTMLDQGDKPYKKEKAFTQALEFKPDIVIIKLGTNDSKPQNWAKKEGFAASTKSLVEAFQKANPKAKIYLCTPAPVISSGNFGIREEIVKPEIIPLVKQVASEMKLDVIDIYSALAGKDALLPDNVHPNDEGATVIAKTVYDAVSKPRS</sequence>
<evidence type="ECO:0000259" key="2">
    <source>
        <dbReference type="Pfam" id="PF13472"/>
    </source>
</evidence>
<feature type="domain" description="SGNH hydrolase-type esterase" evidence="2">
    <location>
        <begin position="30"/>
        <end position="202"/>
    </location>
</feature>
<dbReference type="InterPro" id="IPR013830">
    <property type="entry name" value="SGNH_hydro"/>
</dbReference>
<dbReference type="Pfam" id="PF13472">
    <property type="entry name" value="Lipase_GDSL_2"/>
    <property type="match status" value="1"/>
</dbReference>
<evidence type="ECO:0000313" key="4">
    <source>
        <dbReference type="Proteomes" id="UP000253426"/>
    </source>
</evidence>
<dbReference type="OrthoDB" id="9777593at2"/>
<dbReference type="Gene3D" id="3.40.50.1110">
    <property type="entry name" value="SGNH hydrolase"/>
    <property type="match status" value="1"/>
</dbReference>
<dbReference type="RefSeq" id="WP_113959863.1">
    <property type="nucleotide sequence ID" value="NZ_QNRR01000007.1"/>
</dbReference>